<accession>A0A7S1JCJ6</accession>
<dbReference type="InterPro" id="IPR005162">
    <property type="entry name" value="Retrotrans_gag_dom"/>
</dbReference>
<reference evidence="4" key="1">
    <citation type="submission" date="2021-01" db="EMBL/GenBank/DDBJ databases">
        <authorList>
            <person name="Corre E."/>
            <person name="Pelletier E."/>
            <person name="Niang G."/>
            <person name="Scheremetjew M."/>
            <person name="Finn R."/>
            <person name="Kale V."/>
            <person name="Holt S."/>
            <person name="Cochrane G."/>
            <person name="Meng A."/>
            <person name="Brown T."/>
            <person name="Cohen L."/>
        </authorList>
    </citation>
    <scope>NUCLEOTIDE SEQUENCE</scope>
    <source>
        <strain evidence="4">NIES-381</strain>
    </source>
</reference>
<name>A0A7S1JCJ6_9EUGL</name>
<evidence type="ECO:0000256" key="2">
    <source>
        <dbReference type="SAM" id="MobiDB-lite"/>
    </source>
</evidence>
<keyword evidence="1" id="KW-0175">Coiled coil</keyword>
<feature type="domain" description="Retrotransposon gag" evidence="3">
    <location>
        <begin position="155"/>
        <end position="233"/>
    </location>
</feature>
<dbReference type="AlphaFoldDB" id="A0A7S1JCJ6"/>
<protein>
    <recommendedName>
        <fullName evidence="3">Retrotransposon gag domain-containing protein</fullName>
    </recommendedName>
</protein>
<feature type="region of interest" description="Disordered" evidence="2">
    <location>
        <begin position="283"/>
        <end position="343"/>
    </location>
</feature>
<feature type="coiled-coil region" evidence="1">
    <location>
        <begin position="25"/>
        <end position="73"/>
    </location>
</feature>
<sequence>MSDTGSGRSSPVPPVLSGFPAPIGLVDAGLEQDMLRQQVQQLQQQKQQDDTRLAAMEEALRRIQDDGKRYIQQRDAELDAAKHAAQAAITAAVGAAAGRLPEDGVDKVVGKAPKCELGKYDGTGDLDEWHKRTALLFLSLGTPPRQQVLSCYLNALKGSAYTHVDTFSVQEITSWSLDDLVSHLRARFELPVKQAEHREAFRALKMGTTETMENFYQRFQNTVKKLRPQPDEQALYWAWYFAMPSWIKDRLNMRSEEHYGTLTLRLAAAVNITRRSMAGVSVAYNDQREGPSAPVDPHTPTSMEINAMVKNGNGNGRGRSRGRSQKQRPRWSRMPSAPRRRSP</sequence>
<evidence type="ECO:0000259" key="3">
    <source>
        <dbReference type="Pfam" id="PF03732"/>
    </source>
</evidence>
<gene>
    <name evidence="4" type="ORF">EGYM00392_LOCUS50495</name>
</gene>
<dbReference type="Pfam" id="PF03732">
    <property type="entry name" value="Retrotrans_gag"/>
    <property type="match status" value="1"/>
</dbReference>
<feature type="compositionally biased region" description="Basic residues" evidence="2">
    <location>
        <begin position="318"/>
        <end position="331"/>
    </location>
</feature>
<organism evidence="4">
    <name type="scientific">Eutreptiella gymnastica</name>
    <dbReference type="NCBI Taxonomy" id="73025"/>
    <lineage>
        <taxon>Eukaryota</taxon>
        <taxon>Discoba</taxon>
        <taxon>Euglenozoa</taxon>
        <taxon>Euglenida</taxon>
        <taxon>Spirocuta</taxon>
        <taxon>Euglenophyceae</taxon>
        <taxon>Eutreptiales</taxon>
        <taxon>Eutreptiaceae</taxon>
        <taxon>Eutreptiella</taxon>
    </lineage>
</organism>
<evidence type="ECO:0000256" key="1">
    <source>
        <dbReference type="SAM" id="Coils"/>
    </source>
</evidence>
<proteinExistence type="predicted"/>
<evidence type="ECO:0000313" key="4">
    <source>
        <dbReference type="EMBL" id="CAD9039330.1"/>
    </source>
</evidence>
<dbReference type="EMBL" id="HBGA01136263">
    <property type="protein sequence ID" value="CAD9039330.1"/>
    <property type="molecule type" value="Transcribed_RNA"/>
</dbReference>